<evidence type="ECO:0000256" key="1">
    <source>
        <dbReference type="SAM" id="Phobius"/>
    </source>
</evidence>
<protein>
    <submittedName>
        <fullName evidence="2">Uncharacterized protein</fullName>
    </submittedName>
</protein>
<dbReference type="EMBL" id="JBEYRS010000002">
    <property type="protein sequence ID" value="MEW2361685.1"/>
    <property type="molecule type" value="Genomic_DNA"/>
</dbReference>
<proteinExistence type="predicted"/>
<keyword evidence="1" id="KW-1133">Transmembrane helix</keyword>
<evidence type="ECO:0000313" key="2">
    <source>
        <dbReference type="EMBL" id="MEW2361685.1"/>
    </source>
</evidence>
<accession>A0ABV3LQD9</accession>
<feature type="transmembrane region" description="Helical" evidence="1">
    <location>
        <begin position="12"/>
        <end position="33"/>
    </location>
</feature>
<sequence length="139" mass="14633">MTVSWLRSAAYAAKVVAVSLLVQAVMGLLLLTASGNKASDLGDFAGTRLWGFALLATAALTVARRLAPTAPRWKAVTVDSSLYTACLLLFTIAWYVSASGTIADAVDMGFIFLIAGLFTLQIPAAMLTATLAHRRLSTP</sequence>
<dbReference type="RefSeq" id="WP_359775511.1">
    <property type="nucleotide sequence ID" value="NZ_JBEYRR010000002.1"/>
</dbReference>
<dbReference type="Proteomes" id="UP001553843">
    <property type="component" value="Unassembled WGS sequence"/>
</dbReference>
<organism evidence="2 3">
    <name type="scientific">Streptomyces huasconensis</name>
    <dbReference type="NCBI Taxonomy" id="1854574"/>
    <lineage>
        <taxon>Bacteria</taxon>
        <taxon>Bacillati</taxon>
        <taxon>Actinomycetota</taxon>
        <taxon>Actinomycetes</taxon>
        <taxon>Kitasatosporales</taxon>
        <taxon>Streptomycetaceae</taxon>
        <taxon>Streptomyces</taxon>
    </lineage>
</organism>
<keyword evidence="1" id="KW-0472">Membrane</keyword>
<feature type="transmembrane region" description="Helical" evidence="1">
    <location>
        <begin position="108"/>
        <end position="132"/>
    </location>
</feature>
<keyword evidence="3" id="KW-1185">Reference proteome</keyword>
<name>A0ABV3LQD9_9ACTN</name>
<feature type="transmembrane region" description="Helical" evidence="1">
    <location>
        <begin position="45"/>
        <end position="63"/>
    </location>
</feature>
<reference evidence="2 3" key="1">
    <citation type="submission" date="2024-06" db="EMBL/GenBank/DDBJ databases">
        <title>The Natural Products Discovery Center: Release of the First 8490 Sequenced Strains for Exploring Actinobacteria Biosynthetic Diversity.</title>
        <authorList>
            <person name="Kalkreuter E."/>
            <person name="Kautsar S.A."/>
            <person name="Yang D."/>
            <person name="Bader C.D."/>
            <person name="Teijaro C.N."/>
            <person name="Fluegel L."/>
            <person name="Davis C.M."/>
            <person name="Simpson J.R."/>
            <person name="Lauterbach L."/>
            <person name="Steele A.D."/>
            <person name="Gui C."/>
            <person name="Meng S."/>
            <person name="Li G."/>
            <person name="Viehrig K."/>
            <person name="Ye F."/>
            <person name="Su P."/>
            <person name="Kiefer A.F."/>
            <person name="Nichols A."/>
            <person name="Cepeda A.J."/>
            <person name="Yan W."/>
            <person name="Fan B."/>
            <person name="Jiang Y."/>
            <person name="Adhikari A."/>
            <person name="Zheng C.-J."/>
            <person name="Schuster L."/>
            <person name="Cowan T.M."/>
            <person name="Smanski M.J."/>
            <person name="Chevrette M.G."/>
            <person name="De Carvalho L.P.S."/>
            <person name="Shen B."/>
        </authorList>
    </citation>
    <scope>NUCLEOTIDE SEQUENCE [LARGE SCALE GENOMIC DNA]</scope>
    <source>
        <strain evidence="2 3">NPDC047833</strain>
    </source>
</reference>
<keyword evidence="1" id="KW-0812">Transmembrane</keyword>
<gene>
    <name evidence="2" type="ORF">AB0887_06875</name>
</gene>
<comment type="caution">
    <text evidence="2">The sequence shown here is derived from an EMBL/GenBank/DDBJ whole genome shotgun (WGS) entry which is preliminary data.</text>
</comment>
<evidence type="ECO:0000313" key="3">
    <source>
        <dbReference type="Proteomes" id="UP001553843"/>
    </source>
</evidence>
<feature type="transmembrane region" description="Helical" evidence="1">
    <location>
        <begin position="75"/>
        <end position="96"/>
    </location>
</feature>